<dbReference type="AlphaFoldDB" id="A0A218P2E5"/>
<evidence type="ECO:0000256" key="3">
    <source>
        <dbReference type="ARBA" id="ARBA00022840"/>
    </source>
</evidence>
<dbReference type="InterPro" id="IPR036388">
    <property type="entry name" value="WH-like_DNA-bd_sf"/>
</dbReference>
<evidence type="ECO:0000313" key="8">
    <source>
        <dbReference type="Proteomes" id="UP000197156"/>
    </source>
</evidence>
<dbReference type="GO" id="GO:0004812">
    <property type="term" value="F:aminoacyl-tRNA ligase activity"/>
    <property type="evidence" value="ECO:0007669"/>
    <property type="project" value="InterPro"/>
</dbReference>
<keyword evidence="3" id="KW-0067">ATP-binding</keyword>
<proteinExistence type="predicted"/>
<dbReference type="EMBL" id="CP014854">
    <property type="protein sequence ID" value="ASI99095.1"/>
    <property type="molecule type" value="Genomic_DNA"/>
</dbReference>
<accession>A0A218P2E5</accession>
<evidence type="ECO:0000256" key="4">
    <source>
        <dbReference type="ARBA" id="ARBA00022917"/>
    </source>
</evidence>
<dbReference type="InterPro" id="IPR036390">
    <property type="entry name" value="WH_DNA-bd_sf"/>
</dbReference>
<feature type="domain" description="PH0730-like N-terminal" evidence="6">
    <location>
        <begin position="12"/>
        <end position="71"/>
    </location>
</feature>
<dbReference type="GO" id="GO:0005524">
    <property type="term" value="F:ATP binding"/>
    <property type="evidence" value="ECO:0007669"/>
    <property type="project" value="UniProtKB-KW"/>
</dbReference>
<dbReference type="OrthoDB" id="85402at2157"/>
<dbReference type="Pfam" id="PF14544">
    <property type="entry name" value="DUF4443"/>
    <property type="match status" value="1"/>
</dbReference>
<dbReference type="SUPFAM" id="SSF46785">
    <property type="entry name" value="Winged helix' DNA-binding domain"/>
    <property type="match status" value="1"/>
</dbReference>
<dbReference type="Gene3D" id="3.30.1360.30">
    <property type="entry name" value="GAD-like domain"/>
    <property type="match status" value="1"/>
</dbReference>
<name>A0A218P2E5_THECE</name>
<keyword evidence="2" id="KW-0547">Nucleotide-binding</keyword>
<evidence type="ECO:0000313" key="7">
    <source>
        <dbReference type="EMBL" id="ASI99095.1"/>
    </source>
</evidence>
<keyword evidence="4" id="KW-0648">Protein biosynthesis</keyword>
<dbReference type="Pfam" id="PF22167">
    <property type="entry name" value="PH0730-like_N"/>
    <property type="match status" value="1"/>
</dbReference>
<dbReference type="InterPro" id="IPR054039">
    <property type="entry name" value="PH0730-like_N"/>
</dbReference>
<evidence type="ECO:0000259" key="5">
    <source>
        <dbReference type="Pfam" id="PF14544"/>
    </source>
</evidence>
<keyword evidence="1" id="KW-0436">Ligase</keyword>
<organism evidence="7 8">
    <name type="scientific">Thermococcus celer Vu 13 = JCM 8558</name>
    <dbReference type="NCBI Taxonomy" id="1293037"/>
    <lineage>
        <taxon>Archaea</taxon>
        <taxon>Methanobacteriati</taxon>
        <taxon>Methanobacteriota</taxon>
        <taxon>Thermococci</taxon>
        <taxon>Thermococcales</taxon>
        <taxon>Thermococcaceae</taxon>
        <taxon>Thermococcus</taxon>
    </lineage>
</organism>
<dbReference type="KEGG" id="tce:A3L02_05695"/>
<keyword evidence="8" id="KW-1185">Reference proteome</keyword>
<protein>
    <submittedName>
        <fullName evidence="7">Uncharacterized protein</fullName>
    </submittedName>
</protein>
<dbReference type="Proteomes" id="UP000197156">
    <property type="component" value="Chromosome"/>
</dbReference>
<dbReference type="GO" id="GO:0006412">
    <property type="term" value="P:translation"/>
    <property type="evidence" value="ECO:0007669"/>
    <property type="project" value="UniProtKB-KW"/>
</dbReference>
<dbReference type="GO" id="GO:0005737">
    <property type="term" value="C:cytoplasm"/>
    <property type="evidence" value="ECO:0007669"/>
    <property type="project" value="InterPro"/>
</dbReference>
<evidence type="ECO:0000259" key="6">
    <source>
        <dbReference type="Pfam" id="PF22167"/>
    </source>
</evidence>
<reference evidence="7 8" key="1">
    <citation type="submission" date="2016-03" db="EMBL/GenBank/DDBJ databases">
        <title>Complete genome sequence of Thermococcus celer.</title>
        <authorList>
            <person name="Oger P.M."/>
        </authorList>
    </citation>
    <scope>NUCLEOTIDE SEQUENCE [LARGE SCALE GENOMIC DNA]</scope>
    <source>
        <strain evidence="7 8">Vu 13</strain>
    </source>
</reference>
<sequence length="200" mass="22038">MGWKRGAYPEFTLEDAVAVLFMLRNPTGRKAVSEALELGEGSVRTLLRKISQRGLIHSTQRGHSLNGEGMKLLERISENFSEARRVGEVDGYPAYGLVVRKPPAFKSIELRDEAIRFFARGAMILIVKNGEPVFPEDGRPLSQTMPELAEGIKRLFKLNDGDLVVVTWAGKEAHAIKSAYHVALALKGGEVPGEITSLVR</sequence>
<dbReference type="InterPro" id="IPR029349">
    <property type="entry name" value="DUF4443"/>
</dbReference>
<dbReference type="RefSeq" id="WP_088863036.1">
    <property type="nucleotide sequence ID" value="NZ_CP014854.1"/>
</dbReference>
<evidence type="ECO:0000256" key="2">
    <source>
        <dbReference type="ARBA" id="ARBA00022741"/>
    </source>
</evidence>
<feature type="domain" description="DUF4443" evidence="5">
    <location>
        <begin position="96"/>
        <end position="186"/>
    </location>
</feature>
<evidence type="ECO:0000256" key="1">
    <source>
        <dbReference type="ARBA" id="ARBA00022598"/>
    </source>
</evidence>
<dbReference type="Gene3D" id="1.10.10.10">
    <property type="entry name" value="Winged helix-like DNA-binding domain superfamily/Winged helix DNA-binding domain"/>
    <property type="match status" value="1"/>
</dbReference>
<dbReference type="GeneID" id="33324232"/>
<dbReference type="SUPFAM" id="SSF55261">
    <property type="entry name" value="GAD domain-like"/>
    <property type="match status" value="1"/>
</dbReference>
<dbReference type="InterPro" id="IPR004115">
    <property type="entry name" value="GAD-like_sf"/>
</dbReference>
<gene>
    <name evidence="7" type="ORF">A3L02_05695</name>
</gene>